<accession>M5U7U4</accession>
<dbReference type="Proteomes" id="UP000011885">
    <property type="component" value="Unassembled WGS sequence"/>
</dbReference>
<evidence type="ECO:0000313" key="2">
    <source>
        <dbReference type="Proteomes" id="UP000011885"/>
    </source>
</evidence>
<proteinExistence type="predicted"/>
<protein>
    <submittedName>
        <fullName evidence="1">Uncharacterized protein</fullName>
    </submittedName>
</protein>
<comment type="caution">
    <text evidence="1">The sequence shown here is derived from an EMBL/GenBank/DDBJ whole genome shotgun (WGS) entry which is preliminary data.</text>
</comment>
<keyword evidence="2" id="KW-1185">Reference proteome</keyword>
<evidence type="ECO:0000313" key="1">
    <source>
        <dbReference type="EMBL" id="EMI57515.1"/>
    </source>
</evidence>
<reference evidence="1 2" key="1">
    <citation type="journal article" date="2013" name="Mar. Genomics">
        <title>Expression of sulfatases in Rhodopirellula baltica and the diversity of sulfatases in the genus Rhodopirellula.</title>
        <authorList>
            <person name="Wegner C.E."/>
            <person name="Richter-Heitmann T."/>
            <person name="Klindworth A."/>
            <person name="Klockow C."/>
            <person name="Richter M."/>
            <person name="Achstetter T."/>
            <person name="Glockner F.O."/>
            <person name="Harder J."/>
        </authorList>
    </citation>
    <scope>NUCLEOTIDE SEQUENCE [LARGE SCALE GENOMIC DNA]</scope>
    <source>
        <strain evidence="1 2">SM41</strain>
    </source>
</reference>
<gene>
    <name evidence="1" type="ORF">RSSM_01059</name>
</gene>
<dbReference type="EMBL" id="ANOH01000088">
    <property type="protein sequence ID" value="EMI57515.1"/>
    <property type="molecule type" value="Genomic_DNA"/>
</dbReference>
<name>M5U7U4_9BACT</name>
<organism evidence="1 2">
    <name type="scientific">Rhodopirellula sallentina SM41</name>
    <dbReference type="NCBI Taxonomy" id="1263870"/>
    <lineage>
        <taxon>Bacteria</taxon>
        <taxon>Pseudomonadati</taxon>
        <taxon>Planctomycetota</taxon>
        <taxon>Planctomycetia</taxon>
        <taxon>Pirellulales</taxon>
        <taxon>Pirellulaceae</taxon>
        <taxon>Rhodopirellula</taxon>
    </lineage>
</organism>
<sequence length="59" mass="6550">MGTVWNKNALQELLPTFAFRHATMNARMRMRGSVSRKATTRGARPDTSAALTMALKIVD</sequence>
<dbReference type="AlphaFoldDB" id="M5U7U4"/>
<dbReference type="PATRIC" id="fig|1263870.3.peg.1149"/>